<evidence type="ECO:0000256" key="3">
    <source>
        <dbReference type="SAM" id="SignalP"/>
    </source>
</evidence>
<accession>A0A6G1HDN3</accession>
<evidence type="ECO:0000313" key="5">
    <source>
        <dbReference type="Proteomes" id="UP000800041"/>
    </source>
</evidence>
<keyword evidence="2" id="KW-0812">Transmembrane</keyword>
<evidence type="ECO:0000256" key="1">
    <source>
        <dbReference type="SAM" id="MobiDB-lite"/>
    </source>
</evidence>
<feature type="compositionally biased region" description="Low complexity" evidence="1">
    <location>
        <begin position="287"/>
        <end position="299"/>
    </location>
</feature>
<feature type="region of interest" description="Disordered" evidence="1">
    <location>
        <begin position="267"/>
        <end position="318"/>
    </location>
</feature>
<feature type="compositionally biased region" description="Basic and acidic residues" evidence="1">
    <location>
        <begin position="231"/>
        <end position="240"/>
    </location>
</feature>
<feature type="region of interest" description="Disordered" evidence="1">
    <location>
        <begin position="203"/>
        <end position="240"/>
    </location>
</feature>
<proteinExistence type="predicted"/>
<dbReference type="EMBL" id="ML977140">
    <property type="protein sequence ID" value="KAF1991177.1"/>
    <property type="molecule type" value="Genomic_DNA"/>
</dbReference>
<gene>
    <name evidence="4" type="ORF">K402DRAFT_459904</name>
</gene>
<protein>
    <submittedName>
        <fullName evidence="4">Uncharacterized protein</fullName>
    </submittedName>
</protein>
<organism evidence="4 5">
    <name type="scientific">Aulographum hederae CBS 113979</name>
    <dbReference type="NCBI Taxonomy" id="1176131"/>
    <lineage>
        <taxon>Eukaryota</taxon>
        <taxon>Fungi</taxon>
        <taxon>Dikarya</taxon>
        <taxon>Ascomycota</taxon>
        <taxon>Pezizomycotina</taxon>
        <taxon>Dothideomycetes</taxon>
        <taxon>Pleosporomycetidae</taxon>
        <taxon>Aulographales</taxon>
        <taxon>Aulographaceae</taxon>
    </lineage>
</organism>
<name>A0A6G1HDN3_9PEZI</name>
<keyword evidence="2" id="KW-0472">Membrane</keyword>
<feature type="signal peptide" evidence="3">
    <location>
        <begin position="1"/>
        <end position="21"/>
    </location>
</feature>
<feature type="transmembrane region" description="Helical" evidence="2">
    <location>
        <begin position="167"/>
        <end position="187"/>
    </location>
</feature>
<reference evidence="4" key="1">
    <citation type="journal article" date="2020" name="Stud. Mycol.">
        <title>101 Dothideomycetes genomes: a test case for predicting lifestyles and emergence of pathogens.</title>
        <authorList>
            <person name="Haridas S."/>
            <person name="Albert R."/>
            <person name="Binder M."/>
            <person name="Bloem J."/>
            <person name="Labutti K."/>
            <person name="Salamov A."/>
            <person name="Andreopoulos B."/>
            <person name="Baker S."/>
            <person name="Barry K."/>
            <person name="Bills G."/>
            <person name="Bluhm B."/>
            <person name="Cannon C."/>
            <person name="Castanera R."/>
            <person name="Culley D."/>
            <person name="Daum C."/>
            <person name="Ezra D."/>
            <person name="Gonzalez J."/>
            <person name="Henrissat B."/>
            <person name="Kuo A."/>
            <person name="Liang C."/>
            <person name="Lipzen A."/>
            <person name="Lutzoni F."/>
            <person name="Magnuson J."/>
            <person name="Mondo S."/>
            <person name="Nolan M."/>
            <person name="Ohm R."/>
            <person name="Pangilinan J."/>
            <person name="Park H.-J."/>
            <person name="Ramirez L."/>
            <person name="Alfaro M."/>
            <person name="Sun H."/>
            <person name="Tritt A."/>
            <person name="Yoshinaga Y."/>
            <person name="Zwiers L.-H."/>
            <person name="Turgeon B."/>
            <person name="Goodwin S."/>
            <person name="Spatafora J."/>
            <person name="Crous P."/>
            <person name="Grigoriev I."/>
        </authorList>
    </citation>
    <scope>NUCLEOTIDE SEQUENCE</scope>
    <source>
        <strain evidence="4">CBS 113979</strain>
    </source>
</reference>
<feature type="chain" id="PRO_5026141963" evidence="3">
    <location>
        <begin position="22"/>
        <end position="337"/>
    </location>
</feature>
<evidence type="ECO:0000313" key="4">
    <source>
        <dbReference type="EMBL" id="KAF1991177.1"/>
    </source>
</evidence>
<evidence type="ECO:0000256" key="2">
    <source>
        <dbReference type="SAM" id="Phobius"/>
    </source>
</evidence>
<sequence length="337" mass="37267">MFRANMLLLLLFILGIPNAWALLATPDNSSLGLLETVPLSTPPPELKRSLGPEAIGSTSISDYSYPTVWTCPTGSTWTTLLPYARCATTALVQVPMFIGCTNTSIRVGPFEDSPCTGEGAHTTCVTGFVMYDDNVTFTNYDCWPTWTSGNWTADHYDHGYGTNLIKIVVPAVVVPVVLLIVGFSLLARRLHRKRKLKLATIEGRPGSADEEEHEAEKPAEIQMQEKPANAEPKELEEQRKASEVGNHFLGRRGSNFFRFSSTATTTVQDGLTIGPSGERGPDDDGASDSSRSFRSVQSRIHPVELDANPEGSNEPTDFRQRNLAHGWMSFLFRRWFR</sequence>
<dbReference type="Proteomes" id="UP000800041">
    <property type="component" value="Unassembled WGS sequence"/>
</dbReference>
<dbReference type="AlphaFoldDB" id="A0A6G1HDN3"/>
<keyword evidence="2" id="KW-1133">Transmembrane helix</keyword>
<dbReference type="OrthoDB" id="3800696at2759"/>
<keyword evidence="5" id="KW-1185">Reference proteome</keyword>
<keyword evidence="3" id="KW-0732">Signal</keyword>